<evidence type="ECO:0000256" key="1">
    <source>
        <dbReference type="ARBA" id="ARBA00022729"/>
    </source>
</evidence>
<dbReference type="EMBL" id="BAABJZ010000008">
    <property type="protein sequence ID" value="GAA4876500.1"/>
    <property type="molecule type" value="Genomic_DNA"/>
</dbReference>
<evidence type="ECO:0000256" key="2">
    <source>
        <dbReference type="RuleBase" id="RU362119"/>
    </source>
</evidence>
<dbReference type="InterPro" id="IPR036907">
    <property type="entry name" value="5'-Nucleotdase_C_sf"/>
</dbReference>
<reference evidence="6" key="1">
    <citation type="journal article" date="2019" name="Int. J. Syst. Evol. Microbiol.">
        <title>The Global Catalogue of Microorganisms (GCM) 10K type strain sequencing project: providing services to taxonomists for standard genome sequencing and annotation.</title>
        <authorList>
            <consortium name="The Broad Institute Genomics Platform"/>
            <consortium name="The Broad Institute Genome Sequencing Center for Infectious Disease"/>
            <person name="Wu L."/>
            <person name="Ma J."/>
        </authorList>
    </citation>
    <scope>NUCLEOTIDE SEQUENCE [LARGE SCALE GENOMIC DNA]</scope>
    <source>
        <strain evidence="6">JCM 18401</strain>
    </source>
</reference>
<proteinExistence type="inferred from homology"/>
<evidence type="ECO:0000259" key="3">
    <source>
        <dbReference type="Pfam" id="PF00149"/>
    </source>
</evidence>
<dbReference type="Pfam" id="PF02872">
    <property type="entry name" value="5_nucleotid_C"/>
    <property type="match status" value="1"/>
</dbReference>
<dbReference type="PRINTS" id="PR01607">
    <property type="entry name" value="APYRASEFAMLY"/>
</dbReference>
<keyword evidence="2" id="KW-0547">Nucleotide-binding</keyword>
<dbReference type="PANTHER" id="PTHR11575">
    <property type="entry name" value="5'-NUCLEOTIDASE-RELATED"/>
    <property type="match status" value="1"/>
</dbReference>
<dbReference type="InterPro" id="IPR004843">
    <property type="entry name" value="Calcineurin-like_PHP"/>
</dbReference>
<sequence length="661" mass="71230">MNPMRPLLSLCLVAALAGCSGQPDHRGEGFSLTIAHINDTHSNFDPVNASMSNAALSERPVFTRFGGHPRLLTQVDTFKAQAEAADRSLLFLHGGDAWQGTGYFKLNNGKMNADILSRMGLDAMAVGNHEFDLDNATLREFIDTVNFPMLGANMDVSADPALNGVDNLKPYVIFAFDGHDKQIVTDHQNLPQGRDLVAVLGLVLEDMPTMSPNVGEVQFAGEVDTARAMVAEINALGVNTVIAVTHLGLARDQRLAREVSGLAAVVGGHSHTLLGDFTALGLGDGGEYAEMIAGPDGDYTCVVQAGQYAQAVGQAQLEFDVDGQLVNCHGANTLLSDATFFADGQYQQQLFGDAEQAVVEFVAARDEVAIVAEDPTLRAHIDTHYKPALVAAYGEVIGQVPQALLHERRPNDNGVDQHGSRVAPLVAESQLHFANSAEVLAVTGMPVDFALVGAGGIRTNLEEGAYYQGSASMELLPFSNYLSVLTVTGSDIQRLLSDTVTQSLPDDAHKGKFPYGGGLRYHFVETTAQVEGELISVEVRRGTELAPIWEPLDADQSYTLVTTNYNANGNDAWDALFHAQSEQAHRMDIAFVDEQPMAFPVSQVVQQGQGYAAVYEQGRPDCEQERVRCSSDAQAFIDYIRDARPLVTEMKTPAVTLKLAR</sequence>
<name>A0ABP9EEX0_9GAMM</name>
<dbReference type="SUPFAM" id="SSF55816">
    <property type="entry name" value="5'-nucleotidase (syn. UDP-sugar hydrolase), C-terminal domain"/>
    <property type="match status" value="1"/>
</dbReference>
<comment type="caution">
    <text evidence="5">The sequence shown here is derived from an EMBL/GenBank/DDBJ whole genome shotgun (WGS) entry which is preliminary data.</text>
</comment>
<keyword evidence="2" id="KW-0378">Hydrolase</keyword>
<dbReference type="Proteomes" id="UP001499988">
    <property type="component" value="Unassembled WGS sequence"/>
</dbReference>
<dbReference type="PROSITE" id="PS51257">
    <property type="entry name" value="PROKAR_LIPOPROTEIN"/>
    <property type="match status" value="1"/>
</dbReference>
<dbReference type="PANTHER" id="PTHR11575:SF24">
    <property type="entry name" value="5'-NUCLEOTIDASE"/>
    <property type="match status" value="1"/>
</dbReference>
<comment type="similarity">
    <text evidence="2">Belongs to the 5'-nucleotidase family.</text>
</comment>
<evidence type="ECO:0000313" key="5">
    <source>
        <dbReference type="EMBL" id="GAA4876500.1"/>
    </source>
</evidence>
<accession>A0ABP9EEX0</accession>
<dbReference type="SUPFAM" id="SSF56300">
    <property type="entry name" value="Metallo-dependent phosphatases"/>
    <property type="match status" value="1"/>
</dbReference>
<evidence type="ECO:0000259" key="4">
    <source>
        <dbReference type="Pfam" id="PF02872"/>
    </source>
</evidence>
<organism evidence="5 6">
    <name type="scientific">Ferrimonas pelagia</name>
    <dbReference type="NCBI Taxonomy" id="1177826"/>
    <lineage>
        <taxon>Bacteria</taxon>
        <taxon>Pseudomonadati</taxon>
        <taxon>Pseudomonadota</taxon>
        <taxon>Gammaproteobacteria</taxon>
        <taxon>Alteromonadales</taxon>
        <taxon>Ferrimonadaceae</taxon>
        <taxon>Ferrimonas</taxon>
    </lineage>
</organism>
<feature type="domain" description="5'-Nucleotidase C-terminal" evidence="4">
    <location>
        <begin position="414"/>
        <end position="576"/>
    </location>
</feature>
<feature type="domain" description="Calcineurin-like phosphoesterase" evidence="3">
    <location>
        <begin position="33"/>
        <end position="272"/>
    </location>
</feature>
<dbReference type="InterPro" id="IPR029052">
    <property type="entry name" value="Metallo-depent_PP-like"/>
</dbReference>
<protein>
    <submittedName>
        <fullName evidence="5">Bifunctional metallophosphatase/5'-nucleotidase</fullName>
    </submittedName>
</protein>
<dbReference type="InterPro" id="IPR006179">
    <property type="entry name" value="5_nucleotidase/apyrase"/>
</dbReference>
<dbReference type="Gene3D" id="3.90.780.10">
    <property type="entry name" value="5'-Nucleotidase, C-terminal domain"/>
    <property type="match status" value="1"/>
</dbReference>
<evidence type="ECO:0000313" key="6">
    <source>
        <dbReference type="Proteomes" id="UP001499988"/>
    </source>
</evidence>
<dbReference type="Pfam" id="PF00149">
    <property type="entry name" value="Metallophos"/>
    <property type="match status" value="1"/>
</dbReference>
<dbReference type="Gene3D" id="3.60.21.10">
    <property type="match status" value="1"/>
</dbReference>
<dbReference type="InterPro" id="IPR008334">
    <property type="entry name" value="5'-Nucleotdase_C"/>
</dbReference>
<keyword evidence="6" id="KW-1185">Reference proteome</keyword>
<keyword evidence="1" id="KW-0732">Signal</keyword>
<gene>
    <name evidence="5" type="ORF">GCM10023333_07210</name>
</gene>